<organism evidence="1 2">
    <name type="scientific">Aquabacterium soli</name>
    <dbReference type="NCBI Taxonomy" id="2493092"/>
    <lineage>
        <taxon>Bacteria</taxon>
        <taxon>Pseudomonadati</taxon>
        <taxon>Pseudomonadota</taxon>
        <taxon>Betaproteobacteria</taxon>
        <taxon>Burkholderiales</taxon>
        <taxon>Aquabacterium</taxon>
    </lineage>
</organism>
<proteinExistence type="predicted"/>
<comment type="caution">
    <text evidence="1">The sequence shown here is derived from an EMBL/GenBank/DDBJ whole genome shotgun (WGS) entry which is preliminary data.</text>
</comment>
<sequence>MNKLWVIITLVIAALGLSTLIVVGGDVVKGYDTQTNAPSGAEVGTPWQVDLVAEGRSRVAGLVLALPGKPQPGDGTLADAMRLWSDKIEVAVVATPDEIGSLEAFVDPAMLGFVAGKLVLSLQMDPLRIADFKRRAAKVAFMESTTRKFLLSAEDLAQAQSAPVVAAAFVPQAQLDADTVIGRFGQPAQRLPGAAGSEHLLYPAKGVDVVISPKGRELIQYVAPARFEELRAPLLAAKAQAAASAPLSGTAPSAP</sequence>
<dbReference type="AlphaFoldDB" id="A0A3R8YLW6"/>
<evidence type="ECO:0000313" key="1">
    <source>
        <dbReference type="EMBL" id="RRS03401.1"/>
    </source>
</evidence>
<evidence type="ECO:0000313" key="2">
    <source>
        <dbReference type="Proteomes" id="UP000269265"/>
    </source>
</evidence>
<accession>A0A3R8YLW6</accession>
<reference evidence="1 2" key="1">
    <citation type="submission" date="2018-12" db="EMBL/GenBank/DDBJ databases">
        <title>The whole draft genome of Aquabacterium sp. SJQ9.</title>
        <authorList>
            <person name="Sun L."/>
            <person name="Gao X."/>
            <person name="Chen W."/>
            <person name="Huang K."/>
        </authorList>
    </citation>
    <scope>NUCLEOTIDE SEQUENCE [LARGE SCALE GENOMIC DNA]</scope>
    <source>
        <strain evidence="1 2">SJQ9</strain>
    </source>
</reference>
<gene>
    <name evidence="1" type="ORF">EIP75_15770</name>
</gene>
<dbReference type="EMBL" id="RSED01000012">
    <property type="protein sequence ID" value="RRS03401.1"/>
    <property type="molecule type" value="Genomic_DNA"/>
</dbReference>
<dbReference type="RefSeq" id="WP_125244230.1">
    <property type="nucleotide sequence ID" value="NZ_RSED01000012.1"/>
</dbReference>
<protein>
    <submittedName>
        <fullName evidence="1">Uncharacterized protein</fullName>
    </submittedName>
</protein>
<dbReference type="OrthoDB" id="7057085at2"/>
<keyword evidence="2" id="KW-1185">Reference proteome</keyword>
<dbReference type="Proteomes" id="UP000269265">
    <property type="component" value="Unassembled WGS sequence"/>
</dbReference>
<name>A0A3R8YLW6_9BURK</name>